<keyword evidence="5" id="KW-0653">Protein transport</keyword>
<keyword evidence="5" id="KW-1003">Cell membrane</keyword>
<dbReference type="EMBL" id="DVLC01000141">
    <property type="protein sequence ID" value="HIT47776.1"/>
    <property type="molecule type" value="Genomic_DNA"/>
</dbReference>
<comment type="subcellular location">
    <subcellularLocation>
        <location evidence="5">Cell membrane</location>
        <topology evidence="5">Multi-pass membrane protein</topology>
    </subcellularLocation>
    <subcellularLocation>
        <location evidence="1">Membrane</location>
        <topology evidence="1">Multi-pass membrane protein</topology>
    </subcellularLocation>
</comment>
<feature type="transmembrane region" description="Helical" evidence="5">
    <location>
        <begin position="207"/>
        <end position="223"/>
    </location>
</feature>
<evidence type="ECO:0000313" key="7">
    <source>
        <dbReference type="Proteomes" id="UP000886881"/>
    </source>
</evidence>
<dbReference type="NCBIfam" id="TIGR00945">
    <property type="entry name" value="tatC"/>
    <property type="match status" value="1"/>
</dbReference>
<dbReference type="AlphaFoldDB" id="A0A9D1GP68"/>
<dbReference type="HAMAP" id="MF_00902">
    <property type="entry name" value="TatC"/>
    <property type="match status" value="1"/>
</dbReference>
<evidence type="ECO:0000256" key="5">
    <source>
        <dbReference type="HAMAP-Rule" id="MF_00902"/>
    </source>
</evidence>
<feature type="transmembrane region" description="Helical" evidence="5">
    <location>
        <begin position="121"/>
        <end position="149"/>
    </location>
</feature>
<keyword evidence="5" id="KW-0811">Translocation</keyword>
<comment type="caution">
    <text evidence="5">Lacks conserved residue(s) required for the propagation of feature annotation.</text>
</comment>
<protein>
    <recommendedName>
        <fullName evidence="5">Sec-independent protein translocase protein TatC</fullName>
    </recommendedName>
</protein>
<feature type="transmembrane region" description="Helical" evidence="5">
    <location>
        <begin position="79"/>
        <end position="100"/>
    </location>
</feature>
<keyword evidence="4 5" id="KW-0472">Membrane</keyword>
<organism evidence="6 7">
    <name type="scientific">Candidatus Cryptobacteroides merdipullorum</name>
    <dbReference type="NCBI Taxonomy" id="2840771"/>
    <lineage>
        <taxon>Bacteria</taxon>
        <taxon>Pseudomonadati</taxon>
        <taxon>Bacteroidota</taxon>
        <taxon>Bacteroidia</taxon>
        <taxon>Bacteroidales</taxon>
        <taxon>Candidatus Cryptobacteroides</taxon>
    </lineage>
</organism>
<dbReference type="Pfam" id="PF00902">
    <property type="entry name" value="TatC"/>
    <property type="match status" value="1"/>
</dbReference>
<gene>
    <name evidence="5 6" type="primary">tatC</name>
    <name evidence="6" type="ORF">IAC35_07985</name>
</gene>
<comment type="function">
    <text evidence="5">Part of the twin-arginine translocation (Tat) system that transports large folded proteins containing a characteristic twin-arginine motif in their signal peptide across membranes.</text>
</comment>
<evidence type="ECO:0000256" key="3">
    <source>
        <dbReference type="ARBA" id="ARBA00022989"/>
    </source>
</evidence>
<comment type="similarity">
    <text evidence="5">Belongs to the TatC family.</text>
</comment>
<reference evidence="6" key="2">
    <citation type="journal article" date="2021" name="PeerJ">
        <title>Extensive microbial diversity within the chicken gut microbiome revealed by metagenomics and culture.</title>
        <authorList>
            <person name="Gilroy R."/>
            <person name="Ravi A."/>
            <person name="Getino M."/>
            <person name="Pursley I."/>
            <person name="Horton D.L."/>
            <person name="Alikhan N.F."/>
            <person name="Baker D."/>
            <person name="Gharbi K."/>
            <person name="Hall N."/>
            <person name="Watson M."/>
            <person name="Adriaenssens E.M."/>
            <person name="Foster-Nyarko E."/>
            <person name="Jarju S."/>
            <person name="Secka A."/>
            <person name="Antonio M."/>
            <person name="Oren A."/>
            <person name="Chaudhuri R.R."/>
            <person name="La Ragione R."/>
            <person name="Hildebrand F."/>
            <person name="Pallen M.J."/>
        </authorList>
    </citation>
    <scope>NUCLEOTIDE SEQUENCE</scope>
    <source>
        <strain evidence="6">ChiHecec2B26-709</strain>
    </source>
</reference>
<keyword evidence="3 5" id="KW-1133">Transmembrane helix</keyword>
<dbReference type="PANTHER" id="PTHR30371:SF0">
    <property type="entry name" value="SEC-INDEPENDENT PROTEIN TRANSLOCASE PROTEIN TATC, CHLOROPLASTIC-RELATED"/>
    <property type="match status" value="1"/>
</dbReference>
<dbReference type="GO" id="GO:0009977">
    <property type="term" value="F:proton motive force dependent protein transmembrane transporter activity"/>
    <property type="evidence" value="ECO:0007669"/>
    <property type="project" value="TreeGrafter"/>
</dbReference>
<keyword evidence="2 5" id="KW-0812">Transmembrane</keyword>
<comment type="caution">
    <text evidence="6">The sequence shown here is derived from an EMBL/GenBank/DDBJ whole genome shotgun (WGS) entry which is preliminary data.</text>
</comment>
<feature type="transmembrane region" description="Helical" evidence="5">
    <location>
        <begin position="21"/>
        <end position="40"/>
    </location>
</feature>
<keyword evidence="5" id="KW-0813">Transport</keyword>
<name>A0A9D1GP68_9BACT</name>
<evidence type="ECO:0000256" key="4">
    <source>
        <dbReference type="ARBA" id="ARBA00023136"/>
    </source>
</evidence>
<accession>A0A9D1GP68</accession>
<evidence type="ECO:0000313" key="6">
    <source>
        <dbReference type="EMBL" id="HIT47776.1"/>
    </source>
</evidence>
<reference evidence="6" key="1">
    <citation type="submission" date="2020-10" db="EMBL/GenBank/DDBJ databases">
        <authorList>
            <person name="Gilroy R."/>
        </authorList>
    </citation>
    <scope>NUCLEOTIDE SEQUENCE</scope>
    <source>
        <strain evidence="6">ChiHecec2B26-709</strain>
    </source>
</reference>
<dbReference type="GO" id="GO:0033281">
    <property type="term" value="C:TAT protein transport complex"/>
    <property type="evidence" value="ECO:0007669"/>
    <property type="project" value="UniProtKB-UniRule"/>
</dbReference>
<evidence type="ECO:0000256" key="1">
    <source>
        <dbReference type="ARBA" id="ARBA00004141"/>
    </source>
</evidence>
<dbReference type="GO" id="GO:0065002">
    <property type="term" value="P:intracellular protein transmembrane transport"/>
    <property type="evidence" value="ECO:0007669"/>
    <property type="project" value="TreeGrafter"/>
</dbReference>
<dbReference type="PANTHER" id="PTHR30371">
    <property type="entry name" value="SEC-INDEPENDENT PROTEIN TRANSLOCASE PROTEIN TATC"/>
    <property type="match status" value="1"/>
</dbReference>
<comment type="subunit">
    <text evidence="5">Forms a complex with TatA.</text>
</comment>
<evidence type="ECO:0000256" key="2">
    <source>
        <dbReference type="ARBA" id="ARBA00022692"/>
    </source>
</evidence>
<dbReference type="Proteomes" id="UP000886881">
    <property type="component" value="Unassembled WGS sequence"/>
</dbReference>
<dbReference type="GO" id="GO:0043953">
    <property type="term" value="P:protein transport by the Tat complex"/>
    <property type="evidence" value="ECO:0007669"/>
    <property type="project" value="UniProtKB-UniRule"/>
</dbReference>
<dbReference type="InterPro" id="IPR002033">
    <property type="entry name" value="TatC"/>
</dbReference>
<dbReference type="PRINTS" id="PR01840">
    <property type="entry name" value="TATCFAMILY"/>
</dbReference>
<proteinExistence type="inferred from homology"/>
<feature type="transmembrane region" description="Helical" evidence="5">
    <location>
        <begin position="169"/>
        <end position="195"/>
    </location>
</feature>
<sequence>MAGTANSPEMSFWEHLDVLRGAVIRILIAVCVLSCLGLAFKEPLFRFILAPAEPDFPMYRLMGADFDMKLINVDISAQFFAHLKASVIAGLIFAFPYIVWEIWKFILPALYANEKRAVRRTFLLSSGLFYLGAAVGYFVVLPFCLQFFMNYSVSPDIANTATLRSYMSMFGSLVLLMGIAFEFPSAILLLSMLGIVDRKLLRSGRKYAFIALLIVAAFITPTGDPLSMLLLAAPLYLLYELSIALCSSRKNP</sequence>